<evidence type="ECO:0000256" key="7">
    <source>
        <dbReference type="ARBA" id="ARBA00023128"/>
    </source>
</evidence>
<dbReference type="PANTHER" id="PTHR21304:SF0">
    <property type="entry name" value="MICOS COMPLEX SUBUNIT MIC10"/>
    <property type="match status" value="1"/>
</dbReference>
<evidence type="ECO:0000256" key="6">
    <source>
        <dbReference type="ARBA" id="ARBA00022989"/>
    </source>
</evidence>
<dbReference type="EMBL" id="MBFR01000036">
    <property type="protein sequence ID" value="PVU96326.1"/>
    <property type="molecule type" value="Genomic_DNA"/>
</dbReference>
<keyword evidence="5 9" id="KW-0999">Mitochondrion inner membrane</keyword>
<feature type="transmembrane region" description="Helical" evidence="9">
    <location>
        <begin position="54"/>
        <end position="73"/>
    </location>
</feature>
<dbReference type="AlphaFoldDB" id="A0A2T9YVL7"/>
<evidence type="ECO:0000256" key="4">
    <source>
        <dbReference type="ARBA" id="ARBA00022692"/>
    </source>
</evidence>
<accession>A0A2T9YVL7</accession>
<reference evidence="10 11" key="1">
    <citation type="journal article" date="2018" name="MBio">
        <title>Comparative Genomics Reveals the Core Gene Toolbox for the Fungus-Insect Symbiosis.</title>
        <authorList>
            <person name="Wang Y."/>
            <person name="Stata M."/>
            <person name="Wang W."/>
            <person name="Stajich J.E."/>
            <person name="White M.M."/>
            <person name="Moncalvo J.M."/>
        </authorList>
    </citation>
    <scope>NUCLEOTIDE SEQUENCE [LARGE SCALE GENOMIC DNA]</scope>
    <source>
        <strain evidence="10 11">SWE-8-4</strain>
    </source>
</reference>
<organism evidence="10 11">
    <name type="scientific">Smittium simulii</name>
    <dbReference type="NCBI Taxonomy" id="133385"/>
    <lineage>
        <taxon>Eukaryota</taxon>
        <taxon>Fungi</taxon>
        <taxon>Fungi incertae sedis</taxon>
        <taxon>Zoopagomycota</taxon>
        <taxon>Kickxellomycotina</taxon>
        <taxon>Harpellomycetes</taxon>
        <taxon>Harpellales</taxon>
        <taxon>Legeriomycetaceae</taxon>
        <taxon>Smittium</taxon>
    </lineage>
</organism>
<evidence type="ECO:0000256" key="5">
    <source>
        <dbReference type="ARBA" id="ARBA00022792"/>
    </source>
</evidence>
<keyword evidence="6 9" id="KW-1133">Transmembrane helix</keyword>
<dbReference type="GO" id="GO:0061617">
    <property type="term" value="C:MICOS complex"/>
    <property type="evidence" value="ECO:0007669"/>
    <property type="project" value="UniProtKB-UniRule"/>
</dbReference>
<protein>
    <recommendedName>
        <fullName evidence="9">MICOS complex subunit MIC10</fullName>
    </recommendedName>
</protein>
<evidence type="ECO:0000256" key="8">
    <source>
        <dbReference type="ARBA" id="ARBA00023136"/>
    </source>
</evidence>
<keyword evidence="8 9" id="KW-0472">Membrane</keyword>
<dbReference type="Proteomes" id="UP000245383">
    <property type="component" value="Unassembled WGS sequence"/>
</dbReference>
<keyword evidence="7 9" id="KW-0496">Mitochondrion</keyword>
<comment type="caution">
    <text evidence="10">The sequence shown here is derived from an EMBL/GenBank/DDBJ whole genome shotgun (WGS) entry which is preliminary data.</text>
</comment>
<proteinExistence type="inferred from homology"/>
<evidence type="ECO:0000256" key="1">
    <source>
        <dbReference type="ARBA" id="ARBA00002689"/>
    </source>
</evidence>
<keyword evidence="4 9" id="KW-0812">Transmembrane</keyword>
<dbReference type="Pfam" id="PF04418">
    <property type="entry name" value="DUF543"/>
    <property type="match status" value="1"/>
</dbReference>
<sequence>MSNMQAHTDKAPSEDLINQKWDKTISDLLVKTGAGFCIGVVASTVLFKRRVWPVYFFSGAGVGAAYSTANKLFSQTPDN</sequence>
<evidence type="ECO:0000313" key="11">
    <source>
        <dbReference type="Proteomes" id="UP000245383"/>
    </source>
</evidence>
<comment type="subcellular location">
    <subcellularLocation>
        <location evidence="2 9">Mitochondrion inner membrane</location>
        <topology evidence="2 9">Single-pass membrane protein</topology>
    </subcellularLocation>
</comment>
<evidence type="ECO:0000256" key="3">
    <source>
        <dbReference type="ARBA" id="ARBA00006792"/>
    </source>
</evidence>
<dbReference type="STRING" id="133385.A0A2T9YVL7"/>
<comment type="similarity">
    <text evidence="3 9">Belongs to the MICOS complex subunit Mic10 family.</text>
</comment>
<comment type="caution">
    <text evidence="9">Lacks conserved residue(s) required for the propagation of feature annotation.</text>
</comment>
<dbReference type="OrthoDB" id="1916310at2759"/>
<keyword evidence="11" id="KW-1185">Reference proteome</keyword>
<comment type="subunit">
    <text evidence="9">Component of the mitochondrial contact site and cristae organizing system (MICOS) complex.</text>
</comment>
<evidence type="ECO:0000256" key="2">
    <source>
        <dbReference type="ARBA" id="ARBA00004434"/>
    </source>
</evidence>
<feature type="transmembrane region" description="Helical" evidence="9">
    <location>
        <begin position="28"/>
        <end position="47"/>
    </location>
</feature>
<evidence type="ECO:0000256" key="9">
    <source>
        <dbReference type="RuleBase" id="RU363011"/>
    </source>
</evidence>
<comment type="function">
    <text evidence="1 9">Component of the MICOS complex, a large protein complex of the mitochondrial inner membrane that plays crucial roles in the maintenance of crista junctions, inner membrane architecture, and formation of contact sites to the outer membrane.</text>
</comment>
<evidence type="ECO:0000313" key="10">
    <source>
        <dbReference type="EMBL" id="PVU96326.1"/>
    </source>
</evidence>
<dbReference type="PANTHER" id="PTHR21304">
    <property type="entry name" value="MICOS COMPLEX SUBUNIT MIC10"/>
    <property type="match status" value="1"/>
</dbReference>
<gene>
    <name evidence="10" type="ORF">BB561_001282</name>
</gene>
<name>A0A2T9YVL7_9FUNG</name>
<dbReference type="InterPro" id="IPR007512">
    <property type="entry name" value="Mic10"/>
</dbReference>